<dbReference type="EMBL" id="KQ964483">
    <property type="protein sequence ID" value="KXN71114.1"/>
    <property type="molecule type" value="Genomic_DNA"/>
</dbReference>
<evidence type="ECO:0000313" key="12">
    <source>
        <dbReference type="EMBL" id="KXN71114.1"/>
    </source>
</evidence>
<dbReference type="InterPro" id="IPR016030">
    <property type="entry name" value="CblAdoTrfase-like"/>
</dbReference>
<dbReference type="PANTHER" id="PTHR12213">
    <property type="entry name" value="CORRINOID ADENOSYLTRANSFERASE"/>
    <property type="match status" value="1"/>
</dbReference>
<dbReference type="Pfam" id="PF01923">
    <property type="entry name" value="Cob_adeno_trans"/>
    <property type="match status" value="1"/>
</dbReference>
<dbReference type="GO" id="GO:0008817">
    <property type="term" value="F:corrinoid adenosyltransferase activity"/>
    <property type="evidence" value="ECO:0007669"/>
    <property type="project" value="UniProtKB-ARBA"/>
</dbReference>
<dbReference type="FunFam" id="1.20.1200.10:FF:000001">
    <property type="entry name" value="Cob(I)yrinic acid a,c-diamide adenosyltransferase"/>
    <property type="match status" value="1"/>
</dbReference>
<feature type="domain" description="Cobalamin adenosyltransferase-like" evidence="11">
    <location>
        <begin position="3"/>
        <end position="175"/>
    </location>
</feature>
<evidence type="ECO:0000256" key="1">
    <source>
        <dbReference type="ARBA" id="ARBA00007487"/>
    </source>
</evidence>
<keyword evidence="5 10" id="KW-0067">ATP-binding</keyword>
<dbReference type="GO" id="GO:0005524">
    <property type="term" value="F:ATP binding"/>
    <property type="evidence" value="ECO:0007669"/>
    <property type="project" value="UniProtKB-UniRule"/>
</dbReference>
<name>A0A137P841_CONC2</name>
<comment type="function">
    <text evidence="7">Converts cob(I)alamin to adenosylcobalamin (adenosylcob(III)alamin), a coenzyme for methylmalonyl-CoA mutase, therefore participates in the final step of the vitamin B12 conversion. Generates adenosylcobalamin (AdoCbl) and directly delivers the cofactor to MUT in a transfer that is stimulated by ATP-binding to MMAB and gated by MMAA.</text>
</comment>
<evidence type="ECO:0000259" key="11">
    <source>
        <dbReference type="Pfam" id="PF01923"/>
    </source>
</evidence>
<evidence type="ECO:0000256" key="7">
    <source>
        <dbReference type="ARBA" id="ARBA00056747"/>
    </source>
</evidence>
<dbReference type="InterPro" id="IPR036451">
    <property type="entry name" value="CblAdoTrfase-like_sf"/>
</dbReference>
<comment type="similarity">
    <text evidence="1 10">Belongs to the Cob(I)alamin adenosyltransferase family.</text>
</comment>
<evidence type="ECO:0000256" key="2">
    <source>
        <dbReference type="ARBA" id="ARBA00011233"/>
    </source>
</evidence>
<evidence type="ECO:0000256" key="6">
    <source>
        <dbReference type="ARBA" id="ARBA00051988"/>
    </source>
</evidence>
<dbReference type="NCBIfam" id="TIGR00636">
    <property type="entry name" value="PduO_Nterm"/>
    <property type="match status" value="1"/>
</dbReference>
<evidence type="ECO:0000256" key="10">
    <source>
        <dbReference type="RuleBase" id="RU366026"/>
    </source>
</evidence>
<dbReference type="GO" id="GO:0009235">
    <property type="term" value="P:cobalamin metabolic process"/>
    <property type="evidence" value="ECO:0007669"/>
    <property type="project" value="UniProtKB-ARBA"/>
</dbReference>
<protein>
    <recommendedName>
        <fullName evidence="8">Corrinoid adenosyltransferase MMAB</fullName>
    </recommendedName>
    <alternativeName>
        <fullName evidence="9">ATP:co(I)rrinoid adenosyltransferase MMAB</fullName>
    </alternativeName>
</protein>
<evidence type="ECO:0000256" key="5">
    <source>
        <dbReference type="ARBA" id="ARBA00022840"/>
    </source>
</evidence>
<dbReference type="STRING" id="796925.A0A137P841"/>
<keyword evidence="13" id="KW-1185">Reference proteome</keyword>
<organism evidence="12 13">
    <name type="scientific">Conidiobolus coronatus (strain ATCC 28846 / CBS 209.66 / NRRL 28638)</name>
    <name type="common">Delacroixia coronata</name>
    <dbReference type="NCBI Taxonomy" id="796925"/>
    <lineage>
        <taxon>Eukaryota</taxon>
        <taxon>Fungi</taxon>
        <taxon>Fungi incertae sedis</taxon>
        <taxon>Zoopagomycota</taxon>
        <taxon>Entomophthoromycotina</taxon>
        <taxon>Entomophthoromycetes</taxon>
        <taxon>Entomophthorales</taxon>
        <taxon>Ancylistaceae</taxon>
        <taxon>Conidiobolus</taxon>
    </lineage>
</organism>
<evidence type="ECO:0000256" key="4">
    <source>
        <dbReference type="ARBA" id="ARBA00022741"/>
    </source>
</evidence>
<sequence length="195" mass="21975">MKIYTKTGDKGTSALFTGERRAKDDVVFDALGTTDELSSFIGLAREYCKDEDIGIEKDLEWIQCMLQDIGSNIATPRNDEVNEKKIAFTQFDDDGSKVAQLEHWIDQFSEQTPPLKNFILPSGGKSGSSLHVARSVCRRAERSVVPLVQEGQVDQSVAKFLNRLSDYFFASARYASHKSNQPEVIYRKEKGKKKE</sequence>
<reference evidence="12 13" key="1">
    <citation type="journal article" date="2015" name="Genome Biol. Evol.">
        <title>Phylogenomic analyses indicate that early fungi evolved digesting cell walls of algal ancestors of land plants.</title>
        <authorList>
            <person name="Chang Y."/>
            <person name="Wang S."/>
            <person name="Sekimoto S."/>
            <person name="Aerts A.L."/>
            <person name="Choi C."/>
            <person name="Clum A."/>
            <person name="LaButti K.M."/>
            <person name="Lindquist E.A."/>
            <person name="Yee Ngan C."/>
            <person name="Ohm R.A."/>
            <person name="Salamov A.A."/>
            <person name="Grigoriev I.V."/>
            <person name="Spatafora J.W."/>
            <person name="Berbee M.L."/>
        </authorList>
    </citation>
    <scope>NUCLEOTIDE SEQUENCE [LARGE SCALE GENOMIC DNA]</scope>
    <source>
        <strain evidence="12 13">NRRL 28638</strain>
    </source>
</reference>
<dbReference type="Proteomes" id="UP000070444">
    <property type="component" value="Unassembled WGS sequence"/>
</dbReference>
<evidence type="ECO:0000256" key="8">
    <source>
        <dbReference type="ARBA" id="ARBA00071654"/>
    </source>
</evidence>
<comment type="subunit">
    <text evidence="2">Homotrimer.</text>
</comment>
<dbReference type="SUPFAM" id="SSF89028">
    <property type="entry name" value="Cobalamin adenosyltransferase-like"/>
    <property type="match status" value="1"/>
</dbReference>
<dbReference type="PANTHER" id="PTHR12213:SF0">
    <property type="entry name" value="CORRINOID ADENOSYLTRANSFERASE MMAB"/>
    <property type="match status" value="1"/>
</dbReference>
<comment type="catalytic activity">
    <reaction evidence="6">
        <text>cob(I)alamin-[corrinoid adenosyltransferase] + ATP = apo-[corrinoid adenosyltransferase] + adenosylcob(III)alamin + triphosphate</text>
        <dbReference type="Rhea" id="RHEA:56796"/>
        <dbReference type="Rhea" id="RHEA-COMP:14743"/>
        <dbReference type="Rhea" id="RHEA-COMP:14744"/>
        <dbReference type="ChEBI" id="CHEBI:18036"/>
        <dbReference type="ChEBI" id="CHEBI:18408"/>
        <dbReference type="ChEBI" id="CHEBI:30616"/>
        <dbReference type="ChEBI" id="CHEBI:60488"/>
        <dbReference type="ChEBI" id="CHEBI:83228"/>
    </reaction>
    <physiologicalReaction direction="left-to-right" evidence="6">
        <dbReference type="Rhea" id="RHEA:56797"/>
    </physiologicalReaction>
</comment>
<evidence type="ECO:0000256" key="9">
    <source>
        <dbReference type="ARBA" id="ARBA00075216"/>
    </source>
</evidence>
<dbReference type="OrthoDB" id="549173at2759"/>
<evidence type="ECO:0000313" key="13">
    <source>
        <dbReference type="Proteomes" id="UP000070444"/>
    </source>
</evidence>
<dbReference type="InterPro" id="IPR029499">
    <property type="entry name" value="PduO-typ"/>
</dbReference>
<accession>A0A137P841</accession>
<proteinExistence type="inferred from homology"/>
<dbReference type="Gene3D" id="1.20.1200.10">
    <property type="entry name" value="Cobalamin adenosyltransferase-like"/>
    <property type="match status" value="1"/>
</dbReference>
<dbReference type="OMA" id="HQACTVV"/>
<keyword evidence="4 10" id="KW-0547">Nucleotide-binding</keyword>
<keyword evidence="3 10" id="KW-0808">Transferase</keyword>
<gene>
    <name evidence="12" type="ORF">CONCODRAFT_38734</name>
</gene>
<evidence type="ECO:0000256" key="3">
    <source>
        <dbReference type="ARBA" id="ARBA00022679"/>
    </source>
</evidence>
<dbReference type="AlphaFoldDB" id="A0A137P841"/>